<dbReference type="EMBL" id="BGZK01000550">
    <property type="protein sequence ID" value="GBP49663.1"/>
    <property type="molecule type" value="Genomic_DNA"/>
</dbReference>
<reference evidence="1 2" key="1">
    <citation type="journal article" date="2019" name="Commun. Biol.">
        <title>The bagworm genome reveals a unique fibroin gene that provides high tensile strength.</title>
        <authorList>
            <person name="Kono N."/>
            <person name="Nakamura H."/>
            <person name="Ohtoshi R."/>
            <person name="Tomita M."/>
            <person name="Numata K."/>
            <person name="Arakawa K."/>
        </authorList>
    </citation>
    <scope>NUCLEOTIDE SEQUENCE [LARGE SCALE GENOMIC DNA]</scope>
</reference>
<dbReference type="Proteomes" id="UP000299102">
    <property type="component" value="Unassembled WGS sequence"/>
</dbReference>
<evidence type="ECO:0000313" key="2">
    <source>
        <dbReference type="Proteomes" id="UP000299102"/>
    </source>
</evidence>
<dbReference type="AlphaFoldDB" id="A0A4C1WEY9"/>
<name>A0A4C1WEY9_EUMVA</name>
<proteinExistence type="predicted"/>
<organism evidence="1 2">
    <name type="scientific">Eumeta variegata</name>
    <name type="common">Bagworm moth</name>
    <name type="synonym">Eumeta japonica</name>
    <dbReference type="NCBI Taxonomy" id="151549"/>
    <lineage>
        <taxon>Eukaryota</taxon>
        <taxon>Metazoa</taxon>
        <taxon>Ecdysozoa</taxon>
        <taxon>Arthropoda</taxon>
        <taxon>Hexapoda</taxon>
        <taxon>Insecta</taxon>
        <taxon>Pterygota</taxon>
        <taxon>Neoptera</taxon>
        <taxon>Endopterygota</taxon>
        <taxon>Lepidoptera</taxon>
        <taxon>Glossata</taxon>
        <taxon>Ditrysia</taxon>
        <taxon>Tineoidea</taxon>
        <taxon>Psychidae</taxon>
        <taxon>Oiketicinae</taxon>
        <taxon>Eumeta</taxon>
    </lineage>
</organism>
<accession>A0A4C1WEY9</accession>
<sequence>MEDVASLAGPSTKPRWGDACAACFLFDRQSDALSEWNCLFEPVSPAIREVNNVRTYQRQEDHNGDLLSRRLIKSELGQRVSRSG</sequence>
<comment type="caution">
    <text evidence="1">The sequence shown here is derived from an EMBL/GenBank/DDBJ whole genome shotgun (WGS) entry which is preliminary data.</text>
</comment>
<gene>
    <name evidence="1" type="ORF">EVAR_33296_1</name>
</gene>
<protein>
    <submittedName>
        <fullName evidence="1">Uncharacterized protein</fullName>
    </submittedName>
</protein>
<keyword evidence="2" id="KW-1185">Reference proteome</keyword>
<evidence type="ECO:0000313" key="1">
    <source>
        <dbReference type="EMBL" id="GBP49663.1"/>
    </source>
</evidence>